<evidence type="ECO:0000256" key="1">
    <source>
        <dbReference type="ARBA" id="ARBA00004141"/>
    </source>
</evidence>
<feature type="transmembrane region" description="Helical" evidence="5">
    <location>
        <begin position="21"/>
        <end position="41"/>
    </location>
</feature>
<gene>
    <name evidence="6" type="ORF">AAW51_0314</name>
</gene>
<evidence type="ECO:0000256" key="2">
    <source>
        <dbReference type="ARBA" id="ARBA00022692"/>
    </source>
</evidence>
<feature type="transmembrane region" description="Helical" evidence="5">
    <location>
        <begin position="61"/>
        <end position="83"/>
    </location>
</feature>
<dbReference type="EMBL" id="CP011371">
    <property type="protein sequence ID" value="AKJ27005.1"/>
    <property type="molecule type" value="Genomic_DNA"/>
</dbReference>
<dbReference type="GO" id="GO:0016020">
    <property type="term" value="C:membrane"/>
    <property type="evidence" value="ECO:0007669"/>
    <property type="project" value="UniProtKB-SubCell"/>
</dbReference>
<dbReference type="KEGG" id="pbh:AAW51_0314"/>
<proteinExistence type="predicted"/>
<feature type="transmembrane region" description="Helical" evidence="5">
    <location>
        <begin position="95"/>
        <end position="114"/>
    </location>
</feature>
<evidence type="ECO:0000256" key="5">
    <source>
        <dbReference type="SAM" id="Phobius"/>
    </source>
</evidence>
<evidence type="ECO:0000256" key="4">
    <source>
        <dbReference type="ARBA" id="ARBA00023136"/>
    </source>
</evidence>
<dbReference type="Gene3D" id="1.20.1540.10">
    <property type="entry name" value="Rhomboid-like"/>
    <property type="match status" value="1"/>
</dbReference>
<organism evidence="6 7">
    <name type="scientific">Caldimonas brevitalea</name>
    <dbReference type="NCBI Taxonomy" id="413882"/>
    <lineage>
        <taxon>Bacteria</taxon>
        <taxon>Pseudomonadati</taxon>
        <taxon>Pseudomonadota</taxon>
        <taxon>Betaproteobacteria</taxon>
        <taxon>Burkholderiales</taxon>
        <taxon>Sphaerotilaceae</taxon>
        <taxon>Caldimonas</taxon>
    </lineage>
</organism>
<reference evidence="6 7" key="1">
    <citation type="submission" date="2015-05" db="EMBL/GenBank/DDBJ databases">
        <authorList>
            <person name="Tang B."/>
            <person name="Yu Y."/>
        </authorList>
    </citation>
    <scope>NUCLEOTIDE SEQUENCE [LARGE SCALE GENOMIC DNA]</scope>
    <source>
        <strain evidence="6 7">DSM 7029</strain>
    </source>
</reference>
<dbReference type="AlphaFoldDB" id="A0A0G3BKC8"/>
<keyword evidence="4 5" id="KW-0472">Membrane</keyword>
<comment type="subcellular location">
    <subcellularLocation>
        <location evidence="1">Membrane</location>
        <topology evidence="1">Multi-pass membrane protein</topology>
    </subcellularLocation>
</comment>
<keyword evidence="3 5" id="KW-1133">Transmembrane helix</keyword>
<sequence length="211" mass="21919">MRGRTVTPPPRAAVPQPQGRAWQAVASLLAVLALVGLALPPDTLAWTRETAGQPARWFTPVAVHLSVLHLLANAAGLLLLALLGRAVALPPAAAVAWLSAWPLTHLSLVLAPGLMRYGGLSGVLHAGAAVAAVFMLAMPVRRQRLLGAALAAGLTFKLHSENFWVAPLQEHPGWGFPVAVISHATGAVAGSGAALVALGWRRLRRFPATSG</sequence>
<keyword evidence="2 5" id="KW-0812">Transmembrane</keyword>
<feature type="transmembrane region" description="Helical" evidence="5">
    <location>
        <begin position="120"/>
        <end position="138"/>
    </location>
</feature>
<keyword evidence="7" id="KW-1185">Reference proteome</keyword>
<evidence type="ECO:0000256" key="3">
    <source>
        <dbReference type="ARBA" id="ARBA00022989"/>
    </source>
</evidence>
<name>A0A0G3BKC8_9BURK</name>
<evidence type="ECO:0000313" key="6">
    <source>
        <dbReference type="EMBL" id="AKJ27005.1"/>
    </source>
</evidence>
<evidence type="ECO:0000313" key="7">
    <source>
        <dbReference type="Proteomes" id="UP000035352"/>
    </source>
</evidence>
<dbReference type="Proteomes" id="UP000035352">
    <property type="component" value="Chromosome"/>
</dbReference>
<protein>
    <submittedName>
        <fullName evidence="6">Transmembrane protein</fullName>
    </submittedName>
</protein>
<feature type="transmembrane region" description="Helical" evidence="5">
    <location>
        <begin position="178"/>
        <end position="200"/>
    </location>
</feature>
<dbReference type="SUPFAM" id="SSF144091">
    <property type="entry name" value="Rhomboid-like"/>
    <property type="match status" value="1"/>
</dbReference>
<dbReference type="InterPro" id="IPR035952">
    <property type="entry name" value="Rhomboid-like_sf"/>
</dbReference>
<dbReference type="STRING" id="413882.AAW51_0314"/>
<accession>A0A0G3BKC8</accession>